<proteinExistence type="predicted"/>
<evidence type="ECO:0000313" key="3">
    <source>
        <dbReference type="EMBL" id="KAK7472833.1"/>
    </source>
</evidence>
<dbReference type="Proteomes" id="UP001498398">
    <property type="component" value="Unassembled WGS sequence"/>
</dbReference>
<sequence length="161" mass="18396">MHLYNQIAPLVPTDLFLNLHHRTLRSTLSLRLGRPSNNLYTAPPSPTSFRTYSRLTAQRPISAYDAPLADKNDGEQASDSDMDAKINGIRVWYSSFSSIDWLHDAIKDSVRFSRLRRRRTSIRARLRLAFDRSLGWIVVTVVGLLTAVIAFLVVRSEQWLV</sequence>
<evidence type="ECO:0000256" key="2">
    <source>
        <dbReference type="SAM" id="Phobius"/>
    </source>
</evidence>
<dbReference type="PANTHER" id="PTHR45711">
    <property type="entry name" value="CHLORIDE CHANNEL PROTEIN"/>
    <property type="match status" value="1"/>
</dbReference>
<feature type="transmembrane region" description="Helical" evidence="2">
    <location>
        <begin position="133"/>
        <end position="154"/>
    </location>
</feature>
<evidence type="ECO:0000256" key="1">
    <source>
        <dbReference type="ARBA" id="ARBA00023065"/>
    </source>
</evidence>
<keyword evidence="2" id="KW-0472">Membrane</keyword>
<reference evidence="3 4" key="1">
    <citation type="submission" date="2024-01" db="EMBL/GenBank/DDBJ databases">
        <title>A draft genome for the cacao thread blight pathogen Marasmiellus scandens.</title>
        <authorList>
            <person name="Baruah I.K."/>
            <person name="Leung J."/>
            <person name="Bukari Y."/>
            <person name="Amoako-Attah I."/>
            <person name="Meinhardt L.W."/>
            <person name="Bailey B.A."/>
            <person name="Cohen S.P."/>
        </authorList>
    </citation>
    <scope>NUCLEOTIDE SEQUENCE [LARGE SCALE GENOMIC DNA]</scope>
    <source>
        <strain evidence="3 4">GH-19</strain>
    </source>
</reference>
<keyword evidence="2" id="KW-0812">Transmembrane</keyword>
<keyword evidence="2" id="KW-1133">Transmembrane helix</keyword>
<protein>
    <submittedName>
        <fullName evidence="3">Uncharacterized protein</fullName>
    </submittedName>
</protein>
<evidence type="ECO:0000313" key="4">
    <source>
        <dbReference type="Proteomes" id="UP001498398"/>
    </source>
</evidence>
<dbReference type="EMBL" id="JBANRG010000001">
    <property type="protein sequence ID" value="KAK7472833.1"/>
    <property type="molecule type" value="Genomic_DNA"/>
</dbReference>
<organism evidence="3 4">
    <name type="scientific">Marasmiellus scandens</name>
    <dbReference type="NCBI Taxonomy" id="2682957"/>
    <lineage>
        <taxon>Eukaryota</taxon>
        <taxon>Fungi</taxon>
        <taxon>Dikarya</taxon>
        <taxon>Basidiomycota</taxon>
        <taxon>Agaricomycotina</taxon>
        <taxon>Agaricomycetes</taxon>
        <taxon>Agaricomycetidae</taxon>
        <taxon>Agaricales</taxon>
        <taxon>Marasmiineae</taxon>
        <taxon>Omphalotaceae</taxon>
        <taxon>Marasmiellus</taxon>
    </lineage>
</organism>
<accession>A0ABR1KAZ4</accession>
<keyword evidence="4" id="KW-1185">Reference proteome</keyword>
<dbReference type="PANTHER" id="PTHR45711:SF6">
    <property type="entry name" value="CHLORIDE CHANNEL PROTEIN"/>
    <property type="match status" value="1"/>
</dbReference>
<name>A0ABR1KAZ4_9AGAR</name>
<keyword evidence="1" id="KW-0813">Transport</keyword>
<gene>
    <name evidence="3" type="ORF">VKT23_000940</name>
</gene>
<keyword evidence="1" id="KW-0406">Ion transport</keyword>
<comment type="caution">
    <text evidence="3">The sequence shown here is derived from an EMBL/GenBank/DDBJ whole genome shotgun (WGS) entry which is preliminary data.</text>
</comment>